<dbReference type="AlphaFoldDB" id="A0A4Y7J0K9"/>
<reference evidence="2 3" key="1">
    <citation type="journal article" date="2018" name="Science">
        <title>The opium poppy genome and morphinan production.</title>
        <authorList>
            <person name="Guo L."/>
            <person name="Winzer T."/>
            <person name="Yang X."/>
            <person name="Li Y."/>
            <person name="Ning Z."/>
            <person name="He Z."/>
            <person name="Teodor R."/>
            <person name="Lu Y."/>
            <person name="Bowser T.A."/>
            <person name="Graham I.A."/>
            <person name="Ye K."/>
        </authorList>
    </citation>
    <scope>NUCLEOTIDE SEQUENCE [LARGE SCALE GENOMIC DNA]</scope>
    <source>
        <strain evidence="3">cv. HN1</strain>
        <tissue evidence="2">Leaves</tissue>
    </source>
</reference>
<name>A0A4Y7J0K9_PAPSO</name>
<dbReference type="EMBL" id="CM010717">
    <property type="protein sequence ID" value="RZC53590.1"/>
    <property type="molecule type" value="Genomic_DNA"/>
</dbReference>
<dbReference type="Proteomes" id="UP000316621">
    <property type="component" value="Chromosome 3"/>
</dbReference>
<gene>
    <name evidence="2" type="ORF">C5167_012445</name>
</gene>
<sequence>MLTDCKQPLLQLQPRQLPKMSISSTTFKPSLSRTYRPVSLRRESQILKPLNSVLSKQGEIFSSTSTIWSNQMEFFKAASTVIGVFGSVFSVVSALYSLAVVYKEGDIIELPINGVVTICYVHSIGVFNTNVQLQSGGGWYKIKHFNGDIKTNSPLKEIKQKIKYIISKEEYVQDLSVSLLTEKKILLAPICQGSSGVKAFCWRLIWQLLLQTDYGFAEACSTDAALAIGR</sequence>
<evidence type="ECO:0000313" key="3">
    <source>
        <dbReference type="Proteomes" id="UP000316621"/>
    </source>
</evidence>
<keyword evidence="1" id="KW-0812">Transmembrane</keyword>
<proteinExistence type="predicted"/>
<dbReference type="Gramene" id="RZC53590">
    <property type="protein sequence ID" value="RZC53590"/>
    <property type="gene ID" value="C5167_012445"/>
</dbReference>
<keyword evidence="1" id="KW-1133">Transmembrane helix</keyword>
<feature type="transmembrane region" description="Helical" evidence="1">
    <location>
        <begin position="81"/>
        <end position="102"/>
    </location>
</feature>
<organism evidence="2 3">
    <name type="scientific">Papaver somniferum</name>
    <name type="common">Opium poppy</name>
    <dbReference type="NCBI Taxonomy" id="3469"/>
    <lineage>
        <taxon>Eukaryota</taxon>
        <taxon>Viridiplantae</taxon>
        <taxon>Streptophyta</taxon>
        <taxon>Embryophyta</taxon>
        <taxon>Tracheophyta</taxon>
        <taxon>Spermatophyta</taxon>
        <taxon>Magnoliopsida</taxon>
        <taxon>Ranunculales</taxon>
        <taxon>Papaveraceae</taxon>
        <taxon>Papaveroideae</taxon>
        <taxon>Papaver</taxon>
    </lineage>
</organism>
<evidence type="ECO:0000256" key="1">
    <source>
        <dbReference type="SAM" id="Phobius"/>
    </source>
</evidence>
<keyword evidence="3" id="KW-1185">Reference proteome</keyword>
<accession>A0A4Y7J0K9</accession>
<evidence type="ECO:0000313" key="2">
    <source>
        <dbReference type="EMBL" id="RZC53590.1"/>
    </source>
</evidence>
<protein>
    <submittedName>
        <fullName evidence="2">Uncharacterized protein</fullName>
    </submittedName>
</protein>
<keyword evidence="1" id="KW-0472">Membrane</keyword>